<dbReference type="Gene3D" id="3.40.50.150">
    <property type="entry name" value="Vaccinia Virus protein VP39"/>
    <property type="match status" value="1"/>
</dbReference>
<evidence type="ECO:0000313" key="1">
    <source>
        <dbReference type="EMBL" id="GGL76905.1"/>
    </source>
</evidence>
<dbReference type="GO" id="GO:0010420">
    <property type="term" value="F:polyprenyldihydroxybenzoate methyltransferase activity"/>
    <property type="evidence" value="ECO:0007669"/>
    <property type="project" value="TreeGrafter"/>
</dbReference>
<accession>A0A917SGC7</accession>
<keyword evidence="1" id="KW-0489">Methyltransferase</keyword>
<proteinExistence type="predicted"/>
<evidence type="ECO:0000313" key="2">
    <source>
        <dbReference type="Proteomes" id="UP000613840"/>
    </source>
</evidence>
<reference evidence="1" key="1">
    <citation type="journal article" date="2014" name="Int. J. Syst. Evol. Microbiol.">
        <title>Complete genome sequence of Corynebacterium casei LMG S-19264T (=DSM 44701T), isolated from a smear-ripened cheese.</title>
        <authorList>
            <consortium name="US DOE Joint Genome Institute (JGI-PGF)"/>
            <person name="Walter F."/>
            <person name="Albersmeier A."/>
            <person name="Kalinowski J."/>
            <person name="Ruckert C."/>
        </authorList>
    </citation>
    <scope>NUCLEOTIDE SEQUENCE</scope>
    <source>
        <strain evidence="1">CGMCC 4.7306</strain>
    </source>
</reference>
<dbReference type="InterPro" id="IPR008715">
    <property type="entry name" value="SAM-MeTfrase_NodS-like"/>
</dbReference>
<dbReference type="GO" id="GO:0032259">
    <property type="term" value="P:methylation"/>
    <property type="evidence" value="ECO:0007669"/>
    <property type="project" value="UniProtKB-KW"/>
</dbReference>
<name>A0A917SGC7_9ACTN</name>
<dbReference type="GO" id="GO:0009312">
    <property type="term" value="P:oligosaccharide biosynthetic process"/>
    <property type="evidence" value="ECO:0007669"/>
    <property type="project" value="InterPro"/>
</dbReference>
<comment type="caution">
    <text evidence="1">The sequence shown here is derived from an EMBL/GenBank/DDBJ whole genome shotgun (WGS) entry which is preliminary data.</text>
</comment>
<organism evidence="1 2">
    <name type="scientific">Microlunatus endophyticus</name>
    <dbReference type="NCBI Taxonomy" id="1716077"/>
    <lineage>
        <taxon>Bacteria</taxon>
        <taxon>Bacillati</taxon>
        <taxon>Actinomycetota</taxon>
        <taxon>Actinomycetes</taxon>
        <taxon>Propionibacteriales</taxon>
        <taxon>Propionibacteriaceae</taxon>
        <taxon>Microlunatus</taxon>
    </lineage>
</organism>
<dbReference type="Proteomes" id="UP000613840">
    <property type="component" value="Unassembled WGS sequence"/>
</dbReference>
<reference evidence="1" key="2">
    <citation type="submission" date="2020-09" db="EMBL/GenBank/DDBJ databases">
        <authorList>
            <person name="Sun Q."/>
            <person name="Zhou Y."/>
        </authorList>
    </citation>
    <scope>NUCLEOTIDE SEQUENCE</scope>
    <source>
        <strain evidence="1">CGMCC 4.7306</strain>
    </source>
</reference>
<gene>
    <name evidence="1" type="ORF">GCM10011575_38850</name>
</gene>
<dbReference type="Pfam" id="PF05401">
    <property type="entry name" value="NodS"/>
    <property type="match status" value="1"/>
</dbReference>
<dbReference type="PANTHER" id="PTHR43464:SF23">
    <property type="entry name" value="JUVENILE HORMONE ACID O-METHYLTRANSFERASE"/>
    <property type="match status" value="1"/>
</dbReference>
<dbReference type="PANTHER" id="PTHR43464">
    <property type="entry name" value="METHYLTRANSFERASE"/>
    <property type="match status" value="1"/>
</dbReference>
<keyword evidence="2" id="KW-1185">Reference proteome</keyword>
<protein>
    <submittedName>
        <fullName evidence="1">Methyltransferase</fullName>
    </submittedName>
</protein>
<dbReference type="SUPFAM" id="SSF53335">
    <property type="entry name" value="S-adenosyl-L-methionine-dependent methyltransferases"/>
    <property type="match status" value="1"/>
</dbReference>
<dbReference type="EMBL" id="BMMZ01000012">
    <property type="protein sequence ID" value="GGL76905.1"/>
    <property type="molecule type" value="Genomic_DNA"/>
</dbReference>
<dbReference type="AlphaFoldDB" id="A0A917SGC7"/>
<keyword evidence="1" id="KW-0808">Transferase</keyword>
<dbReference type="InterPro" id="IPR029063">
    <property type="entry name" value="SAM-dependent_MTases_sf"/>
</dbReference>
<dbReference type="CDD" id="cd02440">
    <property type="entry name" value="AdoMet_MTases"/>
    <property type="match status" value="1"/>
</dbReference>
<sequence length="212" mass="23764">MAVINSADPASAAPTLVGHFDRLHDASADPWRVMSRWYEIRKRRLLLAALPDEHYGRVLELGCSTGVLSHELAARSDRLLAVDFSSAAIERARQRLDGLKQVELQCHDITQGIPEGAFDLVVLSEVGYYLSEDQFDRLVREITESTPPSGQLLLCHWRHQEGDFRQRPADVHGRVLSDPAWQLIISHQEEDFLLHVVIRTAVAPATGEGSDR</sequence>